<proteinExistence type="inferred from homology"/>
<dbReference type="SMART" id="SM00984">
    <property type="entry name" value="UDPG_MGDP_dh_C"/>
    <property type="match status" value="1"/>
</dbReference>
<dbReference type="SUPFAM" id="SSF52413">
    <property type="entry name" value="UDP-glucose/GDP-mannose dehydrogenase C-terminal domain"/>
    <property type="match status" value="1"/>
</dbReference>
<organism evidence="6 7">
    <name type="scientific">Candidatus Saccharicenans subterraneus</name>
    <dbReference type="NCBI Taxonomy" id="2508984"/>
    <lineage>
        <taxon>Bacteria</taxon>
        <taxon>Candidatus Aminicenantota</taxon>
        <taxon>Candidatus Aminicenantia</taxon>
        <taxon>Candidatus Aminicenantales</taxon>
        <taxon>Candidatus Saccharicenantaceae</taxon>
        <taxon>Candidatus Saccharicenans</taxon>
    </lineage>
</organism>
<feature type="domain" description="UDP-glucose/GDP-mannose dehydrogenase C-terminal" evidence="5">
    <location>
        <begin position="359"/>
        <end position="457"/>
    </location>
</feature>
<dbReference type="NCBIfam" id="TIGR03026">
    <property type="entry name" value="NDP-sugDHase"/>
    <property type="match status" value="1"/>
</dbReference>
<dbReference type="InterPro" id="IPR036220">
    <property type="entry name" value="UDP-Glc/GDP-Man_DH_C_sf"/>
</dbReference>
<feature type="region of interest" description="Disordered" evidence="4">
    <location>
        <begin position="1"/>
        <end position="28"/>
    </location>
</feature>
<protein>
    <submittedName>
        <fullName evidence="6">UDP-glucose dehydrogenase</fullName>
    </submittedName>
</protein>
<dbReference type="InterPro" id="IPR008927">
    <property type="entry name" value="6-PGluconate_DH-like_C_sf"/>
</dbReference>
<dbReference type="Pfam" id="PF03720">
    <property type="entry name" value="UDPG_MGDP_dh_C"/>
    <property type="match status" value="1"/>
</dbReference>
<dbReference type="PANTHER" id="PTHR43491">
    <property type="entry name" value="UDP-N-ACETYL-D-MANNOSAMINE DEHYDROGENASE"/>
    <property type="match status" value="1"/>
</dbReference>
<dbReference type="EMBL" id="QUAH01000007">
    <property type="protein sequence ID" value="RFT15627.1"/>
    <property type="molecule type" value="Genomic_DNA"/>
</dbReference>
<dbReference type="Pfam" id="PF00984">
    <property type="entry name" value="UDPG_MGDP_dh"/>
    <property type="match status" value="1"/>
</dbReference>
<reference evidence="6 7" key="1">
    <citation type="submission" date="2018-08" db="EMBL/GenBank/DDBJ databases">
        <title>Genome analysis of the thermophilic bacterium of the candidate phylum Aminicenantes from deep subsurface aquifer revealed its physiology and ecological role.</title>
        <authorList>
            <person name="Kadnikov V.V."/>
            <person name="Mardanov A.V."/>
            <person name="Beletsky A.V."/>
            <person name="Karnachuk O.V."/>
            <person name="Ravin N.V."/>
        </authorList>
    </citation>
    <scope>NUCLEOTIDE SEQUENCE [LARGE SCALE GENOMIC DNA]</scope>
    <source>
        <strain evidence="6">BY38</strain>
    </source>
</reference>
<evidence type="ECO:0000259" key="5">
    <source>
        <dbReference type="SMART" id="SM00984"/>
    </source>
</evidence>
<keyword evidence="2" id="KW-0520">NAD</keyword>
<gene>
    <name evidence="6" type="ORF">OP8BY_0002</name>
</gene>
<dbReference type="InterPro" id="IPR017476">
    <property type="entry name" value="UDP-Glc/GDP-Man"/>
</dbReference>
<evidence type="ECO:0000256" key="1">
    <source>
        <dbReference type="ARBA" id="ARBA00023002"/>
    </source>
</evidence>
<sequence>MEKKSDKKGQRSQNKANKSSAKNSKPTSNLKDSLLAKIRSKKAVVGVVGLGYVGLPLVREFMKAGFPVIGFDIDEEKIHKLRAGKSYIHYLPSSLIQGWLETGRFHATSDFSELRSVDAILICVPTPLNENREPDMSFVFNTTHTIAEHLRRGQLVVLESTTYPGTTDEDMRHILEKKTGLHSGRDFFLAFSPEREDPNNKDYTTATIPKVVGGYTPSCLEVAKALYDQIVTRTVPVSSCRAAEATKILENTYRAVNIALVNELKMLFDRMGIDIWEVIEAAKTKPFGFQAFYPGPGLGGHCIPIDPFYLTWKAREYDFSTKFIELAGEINISMPYYVVNRTMEALNRHGKSLKGAKILILGLAYKKDVDDPRESPSFKLIELLKSRGAEVDYNDPYIPKPPKTRKWKLEKDSVPLTEKNLAFYDCVIIATDHSAYDASFIHDHAKLIVDTRNLLGKAGIKSDKVIKA</sequence>
<dbReference type="GO" id="GO:0051287">
    <property type="term" value="F:NAD binding"/>
    <property type="evidence" value="ECO:0007669"/>
    <property type="project" value="InterPro"/>
</dbReference>
<dbReference type="InterPro" id="IPR001732">
    <property type="entry name" value="UDP-Glc/GDP-Man_DH_N"/>
</dbReference>
<dbReference type="SUPFAM" id="SSF51735">
    <property type="entry name" value="NAD(P)-binding Rossmann-fold domains"/>
    <property type="match status" value="1"/>
</dbReference>
<evidence type="ECO:0000256" key="2">
    <source>
        <dbReference type="ARBA" id="ARBA00023027"/>
    </source>
</evidence>
<evidence type="ECO:0000313" key="7">
    <source>
        <dbReference type="Proteomes" id="UP000257323"/>
    </source>
</evidence>
<evidence type="ECO:0000256" key="4">
    <source>
        <dbReference type="SAM" id="MobiDB-lite"/>
    </source>
</evidence>
<dbReference type="Pfam" id="PF03721">
    <property type="entry name" value="UDPG_MGDP_dh_N"/>
    <property type="match status" value="1"/>
</dbReference>
<name>A0A3E2BLV1_9BACT</name>
<evidence type="ECO:0000256" key="3">
    <source>
        <dbReference type="PIRNR" id="PIRNR000124"/>
    </source>
</evidence>
<dbReference type="Gene3D" id="3.40.50.720">
    <property type="entry name" value="NAD(P)-binding Rossmann-like Domain"/>
    <property type="match status" value="2"/>
</dbReference>
<keyword evidence="1" id="KW-0560">Oxidoreductase</keyword>
<dbReference type="InterPro" id="IPR014026">
    <property type="entry name" value="UDP-Glc/GDP-Man_DH_dimer"/>
</dbReference>
<dbReference type="InterPro" id="IPR036291">
    <property type="entry name" value="NAD(P)-bd_dom_sf"/>
</dbReference>
<dbReference type="SUPFAM" id="SSF48179">
    <property type="entry name" value="6-phosphogluconate dehydrogenase C-terminal domain-like"/>
    <property type="match status" value="1"/>
</dbReference>
<dbReference type="InterPro" id="IPR028359">
    <property type="entry name" value="UDP_ManNAc/GlcNAc_DH"/>
</dbReference>
<dbReference type="GO" id="GO:0016628">
    <property type="term" value="F:oxidoreductase activity, acting on the CH-CH group of donors, NAD or NADP as acceptor"/>
    <property type="evidence" value="ECO:0007669"/>
    <property type="project" value="InterPro"/>
</dbReference>
<dbReference type="PIRSF" id="PIRSF500136">
    <property type="entry name" value="UDP_ManNAc_DH"/>
    <property type="match status" value="1"/>
</dbReference>
<dbReference type="PIRSF" id="PIRSF000124">
    <property type="entry name" value="UDPglc_GDPman_dh"/>
    <property type="match status" value="1"/>
</dbReference>
<dbReference type="PANTHER" id="PTHR43491:SF1">
    <property type="entry name" value="UDP-N-ACETYL-D-MANNOSAMINE DEHYDROGENASE"/>
    <property type="match status" value="1"/>
</dbReference>
<evidence type="ECO:0000313" key="6">
    <source>
        <dbReference type="EMBL" id="RFT15627.1"/>
    </source>
</evidence>
<accession>A0A3E2BLV1</accession>
<dbReference type="AlphaFoldDB" id="A0A3E2BLV1"/>
<dbReference type="Proteomes" id="UP000257323">
    <property type="component" value="Unassembled WGS sequence"/>
</dbReference>
<feature type="compositionally biased region" description="Low complexity" evidence="4">
    <location>
        <begin position="14"/>
        <end position="28"/>
    </location>
</feature>
<dbReference type="InterPro" id="IPR014027">
    <property type="entry name" value="UDP-Glc/GDP-Man_DH_C"/>
</dbReference>
<dbReference type="GO" id="GO:0000271">
    <property type="term" value="P:polysaccharide biosynthetic process"/>
    <property type="evidence" value="ECO:0007669"/>
    <property type="project" value="InterPro"/>
</dbReference>
<comment type="caution">
    <text evidence="6">The sequence shown here is derived from an EMBL/GenBank/DDBJ whole genome shotgun (WGS) entry which is preliminary data.</text>
</comment>
<dbReference type="GO" id="GO:0016616">
    <property type="term" value="F:oxidoreductase activity, acting on the CH-OH group of donors, NAD or NADP as acceptor"/>
    <property type="evidence" value="ECO:0007669"/>
    <property type="project" value="InterPro"/>
</dbReference>
<comment type="similarity">
    <text evidence="3">Belongs to the UDP-glucose/GDP-mannose dehydrogenase family.</text>
</comment>